<keyword evidence="2" id="KW-1185">Reference proteome</keyword>
<evidence type="ECO:0000313" key="1">
    <source>
        <dbReference type="EMBL" id="ACB35248.1"/>
    </source>
</evidence>
<dbReference type="Proteomes" id="UP000001693">
    <property type="component" value="Chromosome"/>
</dbReference>
<name>B1XZ78_LEPCP</name>
<organism evidence="1 2">
    <name type="scientific">Leptothrix cholodnii (strain ATCC 51168 / LMG 8142 / SP-6)</name>
    <name type="common">Leptothrix discophora (strain SP-6)</name>
    <dbReference type="NCBI Taxonomy" id="395495"/>
    <lineage>
        <taxon>Bacteria</taxon>
        <taxon>Pseudomonadati</taxon>
        <taxon>Pseudomonadota</taxon>
        <taxon>Betaproteobacteria</taxon>
        <taxon>Burkholderiales</taxon>
        <taxon>Sphaerotilaceae</taxon>
        <taxon>Leptothrix</taxon>
    </lineage>
</organism>
<evidence type="ECO:0000313" key="2">
    <source>
        <dbReference type="Proteomes" id="UP000001693"/>
    </source>
</evidence>
<dbReference type="STRING" id="395495.Lcho_2986"/>
<sequence length="156" mass="16768">MKTMQPPAEVSGGLGAMAAWLTGETANPLPTPADRGEQLHKVIDLLRAFPDDPAARWCADGFEAWLKDGHDLQAALGLRPRQGGAYDVPARALPLQRRDAALRDLAATLTDPNKARALVAMVRERHPLILRIEAETCAAPGSTSHIKRILHSTAGD</sequence>
<protein>
    <submittedName>
        <fullName evidence="1">Uncharacterized protein</fullName>
    </submittedName>
</protein>
<dbReference type="RefSeq" id="WP_012348002.1">
    <property type="nucleotide sequence ID" value="NC_010524.1"/>
</dbReference>
<proteinExistence type="predicted"/>
<dbReference type="HOGENOM" id="CLU_1684426_0_0_4"/>
<dbReference type="KEGG" id="lch:Lcho_2986"/>
<dbReference type="EMBL" id="CP001013">
    <property type="protein sequence ID" value="ACB35248.1"/>
    <property type="molecule type" value="Genomic_DNA"/>
</dbReference>
<reference evidence="1 2" key="1">
    <citation type="submission" date="2008-03" db="EMBL/GenBank/DDBJ databases">
        <title>Complete sequence of Leptothrix cholodnii SP-6.</title>
        <authorList>
            <consortium name="US DOE Joint Genome Institute"/>
            <person name="Copeland A."/>
            <person name="Lucas S."/>
            <person name="Lapidus A."/>
            <person name="Glavina del Rio T."/>
            <person name="Dalin E."/>
            <person name="Tice H."/>
            <person name="Bruce D."/>
            <person name="Goodwin L."/>
            <person name="Pitluck S."/>
            <person name="Chertkov O."/>
            <person name="Brettin T."/>
            <person name="Detter J.C."/>
            <person name="Han C."/>
            <person name="Kuske C.R."/>
            <person name="Schmutz J."/>
            <person name="Larimer F."/>
            <person name="Land M."/>
            <person name="Hauser L."/>
            <person name="Kyrpides N."/>
            <person name="Lykidis A."/>
            <person name="Emerson D."/>
            <person name="Richardson P."/>
        </authorList>
    </citation>
    <scope>NUCLEOTIDE SEQUENCE [LARGE SCALE GENOMIC DNA]</scope>
    <source>
        <strain evidence="2">ATCC 51168 / LMG 8142 / SP-6</strain>
    </source>
</reference>
<dbReference type="AlphaFoldDB" id="B1XZ78"/>
<gene>
    <name evidence="1" type="ordered locus">Lcho_2986</name>
</gene>
<accession>B1XZ78</accession>